<gene>
    <name evidence="11" type="primary">pgeF</name>
    <name evidence="11" type="ORF">N2K84_16810</name>
</gene>
<dbReference type="GO" id="GO:0005507">
    <property type="term" value="F:copper ion binding"/>
    <property type="evidence" value="ECO:0007669"/>
    <property type="project" value="TreeGrafter"/>
</dbReference>
<dbReference type="PANTHER" id="PTHR30616:SF2">
    <property type="entry name" value="PURINE NUCLEOSIDE PHOSPHORYLASE LACC1"/>
    <property type="match status" value="1"/>
</dbReference>
<evidence type="ECO:0000256" key="4">
    <source>
        <dbReference type="ARBA" id="ARBA00022723"/>
    </source>
</evidence>
<comment type="catalytic activity">
    <reaction evidence="8">
        <text>adenosine + phosphate = alpha-D-ribose 1-phosphate + adenine</text>
        <dbReference type="Rhea" id="RHEA:27642"/>
        <dbReference type="ChEBI" id="CHEBI:16335"/>
        <dbReference type="ChEBI" id="CHEBI:16708"/>
        <dbReference type="ChEBI" id="CHEBI:43474"/>
        <dbReference type="ChEBI" id="CHEBI:57720"/>
        <dbReference type="EC" id="2.4.2.1"/>
    </reaction>
    <physiologicalReaction direction="left-to-right" evidence="8">
        <dbReference type="Rhea" id="RHEA:27643"/>
    </physiologicalReaction>
</comment>
<dbReference type="Proteomes" id="UP001163821">
    <property type="component" value="Unassembled WGS sequence"/>
</dbReference>
<evidence type="ECO:0000256" key="9">
    <source>
        <dbReference type="ARBA" id="ARBA00049893"/>
    </source>
</evidence>
<comment type="catalytic activity">
    <reaction evidence="9">
        <text>S-methyl-5'-thioadenosine + phosphate = 5-(methylsulfanyl)-alpha-D-ribose 1-phosphate + adenine</text>
        <dbReference type="Rhea" id="RHEA:11852"/>
        <dbReference type="ChEBI" id="CHEBI:16708"/>
        <dbReference type="ChEBI" id="CHEBI:17509"/>
        <dbReference type="ChEBI" id="CHEBI:43474"/>
        <dbReference type="ChEBI" id="CHEBI:58533"/>
        <dbReference type="EC" id="2.4.2.28"/>
    </reaction>
    <physiologicalReaction direction="left-to-right" evidence="9">
        <dbReference type="Rhea" id="RHEA:11853"/>
    </physiologicalReaction>
</comment>
<evidence type="ECO:0000256" key="5">
    <source>
        <dbReference type="ARBA" id="ARBA00022801"/>
    </source>
</evidence>
<evidence type="ECO:0000313" key="11">
    <source>
        <dbReference type="EMBL" id="MCW0484402.1"/>
    </source>
</evidence>
<comment type="catalytic activity">
    <reaction evidence="7">
        <text>adenosine + H2O + H(+) = inosine + NH4(+)</text>
        <dbReference type="Rhea" id="RHEA:24408"/>
        <dbReference type="ChEBI" id="CHEBI:15377"/>
        <dbReference type="ChEBI" id="CHEBI:15378"/>
        <dbReference type="ChEBI" id="CHEBI:16335"/>
        <dbReference type="ChEBI" id="CHEBI:17596"/>
        <dbReference type="ChEBI" id="CHEBI:28938"/>
        <dbReference type="EC" id="3.5.4.4"/>
    </reaction>
    <physiologicalReaction direction="left-to-right" evidence="7">
        <dbReference type="Rhea" id="RHEA:24409"/>
    </physiologicalReaction>
</comment>
<protein>
    <recommendedName>
        <fullName evidence="10">Purine nucleoside phosphorylase</fullName>
    </recommendedName>
</protein>
<evidence type="ECO:0000256" key="8">
    <source>
        <dbReference type="ARBA" id="ARBA00048968"/>
    </source>
</evidence>
<keyword evidence="5" id="KW-0378">Hydrolase</keyword>
<dbReference type="EMBL" id="JAPAAF010000036">
    <property type="protein sequence ID" value="MCW0484402.1"/>
    <property type="molecule type" value="Genomic_DNA"/>
</dbReference>
<reference evidence="11" key="1">
    <citation type="submission" date="2022-10" db="EMBL/GenBank/DDBJ databases">
        <title>Gaoshiqiia sediminis gen. nov., sp. nov., isolated from coastal sediment.</title>
        <authorList>
            <person name="Yu W.X."/>
            <person name="Mu D.S."/>
            <person name="Du J.Z."/>
            <person name="Liang Y.Q."/>
        </authorList>
    </citation>
    <scope>NUCLEOTIDE SEQUENCE</scope>
    <source>
        <strain evidence="11">A06</strain>
    </source>
</reference>
<dbReference type="InterPro" id="IPR038371">
    <property type="entry name" value="Cu_polyphenol_OxRdtase_sf"/>
</dbReference>
<comment type="similarity">
    <text evidence="2 10">Belongs to the purine nucleoside phosphorylase YfiH/LACC1 family.</text>
</comment>
<evidence type="ECO:0000256" key="2">
    <source>
        <dbReference type="ARBA" id="ARBA00007353"/>
    </source>
</evidence>
<dbReference type="NCBIfam" id="TIGR00726">
    <property type="entry name" value="peptidoglycan editing factor PgeF"/>
    <property type="match status" value="1"/>
</dbReference>
<proteinExistence type="inferred from homology"/>
<dbReference type="CDD" id="cd16833">
    <property type="entry name" value="YfiH"/>
    <property type="match status" value="1"/>
</dbReference>
<dbReference type="RefSeq" id="WP_282592995.1">
    <property type="nucleotide sequence ID" value="NZ_JAPAAF010000036.1"/>
</dbReference>
<keyword evidence="4" id="KW-0479">Metal-binding</keyword>
<evidence type="ECO:0000256" key="1">
    <source>
        <dbReference type="ARBA" id="ARBA00000553"/>
    </source>
</evidence>
<comment type="caution">
    <text evidence="11">The sequence shown here is derived from an EMBL/GenBank/DDBJ whole genome shotgun (WGS) entry which is preliminary data.</text>
</comment>
<dbReference type="SUPFAM" id="SSF64438">
    <property type="entry name" value="CNF1/YfiH-like putative cysteine hydrolases"/>
    <property type="match status" value="1"/>
</dbReference>
<keyword evidence="6" id="KW-0862">Zinc</keyword>
<name>A0AA41YAJ3_9BACT</name>
<dbReference type="InterPro" id="IPR003730">
    <property type="entry name" value="Cu_polyphenol_OxRdtase"/>
</dbReference>
<dbReference type="PANTHER" id="PTHR30616">
    <property type="entry name" value="UNCHARACTERIZED PROTEIN YFIH"/>
    <property type="match status" value="1"/>
</dbReference>
<dbReference type="InterPro" id="IPR011324">
    <property type="entry name" value="Cytotoxic_necrot_fac-like_cat"/>
</dbReference>
<dbReference type="Pfam" id="PF02578">
    <property type="entry name" value="Cu-oxidase_4"/>
    <property type="match status" value="1"/>
</dbReference>
<accession>A0AA41YAJ3</accession>
<keyword evidence="3" id="KW-0808">Transferase</keyword>
<dbReference type="GO" id="GO:0016787">
    <property type="term" value="F:hydrolase activity"/>
    <property type="evidence" value="ECO:0007669"/>
    <property type="project" value="UniProtKB-KW"/>
</dbReference>
<keyword evidence="12" id="KW-1185">Reference proteome</keyword>
<dbReference type="Gene3D" id="3.60.140.10">
    <property type="entry name" value="CNF1/YfiH-like putative cysteine hydrolases"/>
    <property type="match status" value="1"/>
</dbReference>
<evidence type="ECO:0000256" key="7">
    <source>
        <dbReference type="ARBA" id="ARBA00047989"/>
    </source>
</evidence>
<dbReference type="GO" id="GO:0017061">
    <property type="term" value="F:S-methyl-5-thioadenosine phosphorylase activity"/>
    <property type="evidence" value="ECO:0007669"/>
    <property type="project" value="UniProtKB-EC"/>
</dbReference>
<evidence type="ECO:0000256" key="10">
    <source>
        <dbReference type="RuleBase" id="RU361274"/>
    </source>
</evidence>
<comment type="catalytic activity">
    <reaction evidence="1">
        <text>inosine + phosphate = alpha-D-ribose 1-phosphate + hypoxanthine</text>
        <dbReference type="Rhea" id="RHEA:27646"/>
        <dbReference type="ChEBI" id="CHEBI:17368"/>
        <dbReference type="ChEBI" id="CHEBI:17596"/>
        <dbReference type="ChEBI" id="CHEBI:43474"/>
        <dbReference type="ChEBI" id="CHEBI:57720"/>
        <dbReference type="EC" id="2.4.2.1"/>
    </reaction>
    <physiologicalReaction direction="left-to-right" evidence="1">
        <dbReference type="Rhea" id="RHEA:27647"/>
    </physiologicalReaction>
</comment>
<evidence type="ECO:0000313" key="12">
    <source>
        <dbReference type="Proteomes" id="UP001163821"/>
    </source>
</evidence>
<sequence>MKVIQANSKQFFQFDHLAKVGVLHFTSTRHGWGRDGYSRFTGDQADEYASFRHELARSLQIAAEQFVFPRQVHGDQVMVVDGPIQSADVPDTDALITNQPGICICVQTADCVPILLFDPVQRVVAAVHAGWRGTVNKIVAKTIHAMQRNFDSQPEDILAGIGPSIHLHAYEVGEEVMVAVRESFPDHRGLLKPADNAHKAYFDLWEANRIVMINSGVLAQNIEVMGFCSYSHEPLFYSYRREGVKTGRMVSGIMLK</sequence>
<organism evidence="11 12">
    <name type="scientific">Gaoshiqia sediminis</name>
    <dbReference type="NCBI Taxonomy" id="2986998"/>
    <lineage>
        <taxon>Bacteria</taxon>
        <taxon>Pseudomonadati</taxon>
        <taxon>Bacteroidota</taxon>
        <taxon>Bacteroidia</taxon>
        <taxon>Marinilabiliales</taxon>
        <taxon>Prolixibacteraceae</taxon>
        <taxon>Gaoshiqia</taxon>
    </lineage>
</organism>
<evidence type="ECO:0000256" key="3">
    <source>
        <dbReference type="ARBA" id="ARBA00022679"/>
    </source>
</evidence>
<evidence type="ECO:0000256" key="6">
    <source>
        <dbReference type="ARBA" id="ARBA00022833"/>
    </source>
</evidence>
<dbReference type="AlphaFoldDB" id="A0AA41YAJ3"/>